<dbReference type="AlphaFoldDB" id="A0A2N5V3E1"/>
<evidence type="ECO:0000256" key="1">
    <source>
        <dbReference type="SAM" id="MobiDB-lite"/>
    </source>
</evidence>
<evidence type="ECO:0000256" key="2">
    <source>
        <dbReference type="SAM" id="SignalP"/>
    </source>
</evidence>
<proteinExistence type="predicted"/>
<gene>
    <name evidence="3" type="ORF">PCANC_06254</name>
</gene>
<dbReference type="Proteomes" id="UP000235388">
    <property type="component" value="Unassembled WGS sequence"/>
</dbReference>
<evidence type="ECO:0000313" key="3">
    <source>
        <dbReference type="EMBL" id="PLW44457.1"/>
    </source>
</evidence>
<accession>A0A2N5V3E1</accession>
<dbReference type="STRING" id="200324.A0A2N5V3E1"/>
<keyword evidence="2" id="KW-0732">Signal</keyword>
<name>A0A2N5V3E1_9BASI</name>
<dbReference type="EMBL" id="PGCJ01000137">
    <property type="protein sequence ID" value="PLW44457.1"/>
    <property type="molecule type" value="Genomic_DNA"/>
</dbReference>
<feature type="region of interest" description="Disordered" evidence="1">
    <location>
        <begin position="330"/>
        <end position="351"/>
    </location>
</feature>
<evidence type="ECO:0000313" key="4">
    <source>
        <dbReference type="Proteomes" id="UP000235388"/>
    </source>
</evidence>
<comment type="caution">
    <text evidence="3">The sequence shown here is derived from an EMBL/GenBank/DDBJ whole genome shotgun (WGS) entry which is preliminary data.</text>
</comment>
<feature type="signal peptide" evidence="2">
    <location>
        <begin position="1"/>
        <end position="15"/>
    </location>
</feature>
<organism evidence="3 4">
    <name type="scientific">Puccinia coronata f. sp. avenae</name>
    <dbReference type="NCBI Taxonomy" id="200324"/>
    <lineage>
        <taxon>Eukaryota</taxon>
        <taxon>Fungi</taxon>
        <taxon>Dikarya</taxon>
        <taxon>Basidiomycota</taxon>
        <taxon>Pucciniomycotina</taxon>
        <taxon>Pucciniomycetes</taxon>
        <taxon>Pucciniales</taxon>
        <taxon>Pucciniaceae</taxon>
        <taxon>Puccinia</taxon>
    </lineage>
</organism>
<sequence length="351" mass="40070">MKSLVILLAFLSVKTFMCMEKEGFFSTIRGFLLGGQKGYERPGDQMRMKYANAEHRLIVIGEDDGTLKPFDQNNSNEELNRLNKALACLAADTKNEIWITTVDGVKTIEARYGHIPHVNLAGYMGSEFSEGNTASVELPDAGLMKEIEAKASKILNALGITPQGHEDYPRQNYFVRFLFSMEENGQSNVPKVESMALELEDYFRKNVRYKDYSVVSFSVGTEKDYTYVVEIENQYYHNKGVLAQSLFRKDKNRSIGFAISIGNHPPRYYLSADDRIHQVMNSRNHYSILVKKTETSYDQEPYHSSASLRVEDHRQVISLLEEMAEIGDQNPTFDHLGNNINQDMAEDKKNR</sequence>
<keyword evidence="4" id="KW-1185">Reference proteome</keyword>
<protein>
    <submittedName>
        <fullName evidence="3">Uncharacterized protein</fullName>
    </submittedName>
</protein>
<feature type="chain" id="PRO_5014917910" evidence="2">
    <location>
        <begin position="16"/>
        <end position="351"/>
    </location>
</feature>
<reference evidence="3 4" key="1">
    <citation type="submission" date="2017-11" db="EMBL/GenBank/DDBJ databases">
        <title>De novo assembly and phasing of dikaryotic genomes from two isolates of Puccinia coronata f. sp. avenae, the causal agent of oat crown rust.</title>
        <authorList>
            <person name="Miller M.E."/>
            <person name="Zhang Y."/>
            <person name="Omidvar V."/>
            <person name="Sperschneider J."/>
            <person name="Schwessinger B."/>
            <person name="Raley C."/>
            <person name="Palmer J.M."/>
            <person name="Garnica D."/>
            <person name="Upadhyaya N."/>
            <person name="Rathjen J."/>
            <person name="Taylor J.M."/>
            <person name="Park R.F."/>
            <person name="Dodds P.N."/>
            <person name="Hirsch C.D."/>
            <person name="Kianian S.F."/>
            <person name="Figueroa M."/>
        </authorList>
    </citation>
    <scope>NUCLEOTIDE SEQUENCE [LARGE SCALE GENOMIC DNA]</scope>
    <source>
        <strain evidence="3">12NC29</strain>
    </source>
</reference>